<dbReference type="EMBL" id="JADCNM010000001">
    <property type="protein sequence ID" value="KAG0501009.1"/>
    <property type="molecule type" value="Genomic_DNA"/>
</dbReference>
<evidence type="ECO:0000313" key="4">
    <source>
        <dbReference type="Proteomes" id="UP000639772"/>
    </source>
</evidence>
<comment type="caution">
    <text evidence="3">The sequence shown here is derived from an EMBL/GenBank/DDBJ whole genome shotgun (WGS) entry which is preliminary data.</text>
</comment>
<feature type="signal peptide" evidence="2">
    <location>
        <begin position="1"/>
        <end position="19"/>
    </location>
</feature>
<keyword evidence="2" id="KW-0732">Signal</keyword>
<dbReference type="Proteomes" id="UP000639772">
    <property type="component" value="Chromosome 1"/>
</dbReference>
<evidence type="ECO:0000313" key="3">
    <source>
        <dbReference type="EMBL" id="KAG0501009.1"/>
    </source>
</evidence>
<evidence type="ECO:0000256" key="2">
    <source>
        <dbReference type="SAM" id="SignalP"/>
    </source>
</evidence>
<name>A0A835VHN0_VANPL</name>
<gene>
    <name evidence="3" type="ORF">HPP92_001081</name>
</gene>
<protein>
    <submittedName>
        <fullName evidence="3">Uncharacterized protein</fullName>
    </submittedName>
</protein>
<proteinExistence type="predicted"/>
<feature type="chain" id="PRO_5032970363" evidence="2">
    <location>
        <begin position="20"/>
        <end position="145"/>
    </location>
</feature>
<feature type="region of interest" description="Disordered" evidence="1">
    <location>
        <begin position="125"/>
        <end position="145"/>
    </location>
</feature>
<sequence>MLIVVLIGSLLLFSIPMYCSWPGGKKGGKGKGGRGGGRGVRGVDFGLGIGYNPESANASQTSVTPSRSAAVNSLRNGMMAQFRSNFVAAASNSQGDAYKPSRPVLPGFVSGGSIGGDAYKAPQATSFSAATGRIAQNGNQRKPER</sequence>
<reference evidence="3 4" key="1">
    <citation type="journal article" date="2020" name="Nat. Food">
        <title>A phased Vanilla planifolia genome enables genetic improvement of flavour and production.</title>
        <authorList>
            <person name="Hasing T."/>
            <person name="Tang H."/>
            <person name="Brym M."/>
            <person name="Khazi F."/>
            <person name="Huang T."/>
            <person name="Chambers A.H."/>
        </authorList>
    </citation>
    <scope>NUCLEOTIDE SEQUENCE [LARGE SCALE GENOMIC DNA]</scope>
    <source>
        <tissue evidence="3">Leaf</tissue>
    </source>
</reference>
<dbReference type="OrthoDB" id="1938067at2759"/>
<evidence type="ECO:0000256" key="1">
    <source>
        <dbReference type="SAM" id="MobiDB-lite"/>
    </source>
</evidence>
<accession>A0A835VHN0</accession>
<dbReference type="AlphaFoldDB" id="A0A835VHN0"/>
<organism evidence="3 4">
    <name type="scientific">Vanilla planifolia</name>
    <name type="common">Vanilla</name>
    <dbReference type="NCBI Taxonomy" id="51239"/>
    <lineage>
        <taxon>Eukaryota</taxon>
        <taxon>Viridiplantae</taxon>
        <taxon>Streptophyta</taxon>
        <taxon>Embryophyta</taxon>
        <taxon>Tracheophyta</taxon>
        <taxon>Spermatophyta</taxon>
        <taxon>Magnoliopsida</taxon>
        <taxon>Liliopsida</taxon>
        <taxon>Asparagales</taxon>
        <taxon>Orchidaceae</taxon>
        <taxon>Vanilloideae</taxon>
        <taxon>Vanilleae</taxon>
        <taxon>Vanilla</taxon>
    </lineage>
</organism>